<dbReference type="Proteomes" id="UP000319728">
    <property type="component" value="Unassembled WGS sequence"/>
</dbReference>
<name>A0A562WHC7_9ACTN</name>
<evidence type="ECO:0000313" key="2">
    <source>
        <dbReference type="Proteomes" id="UP000319728"/>
    </source>
</evidence>
<dbReference type="EMBL" id="VLLP01000001">
    <property type="protein sequence ID" value="TWJ29666.1"/>
    <property type="molecule type" value="Genomic_DNA"/>
</dbReference>
<comment type="caution">
    <text evidence="1">The sequence shown here is derived from an EMBL/GenBank/DDBJ whole genome shotgun (WGS) entry which is preliminary data.</text>
</comment>
<evidence type="ECO:0000313" key="1">
    <source>
        <dbReference type="EMBL" id="TWJ29666.1"/>
    </source>
</evidence>
<sequence>MTRSWTVNGEWPRILSSNLRATYRSIADKLHPTFTPPSELLVEIDDVLDEDLHDPLRQALTSYYKEWE</sequence>
<keyword evidence="2" id="KW-1185">Reference proteome</keyword>
<reference evidence="1 2" key="1">
    <citation type="submission" date="2019-07" db="EMBL/GenBank/DDBJ databases">
        <title>R&amp;d 2014.</title>
        <authorList>
            <person name="Klenk H.-P."/>
        </authorList>
    </citation>
    <scope>NUCLEOTIDE SEQUENCE [LARGE SCALE GENOMIC DNA]</scope>
    <source>
        <strain evidence="1 2">DSM 43912</strain>
    </source>
</reference>
<accession>A0A562WHC7</accession>
<protein>
    <submittedName>
        <fullName evidence="1">Uncharacterized protein</fullName>
    </submittedName>
</protein>
<proteinExistence type="predicted"/>
<dbReference type="AlphaFoldDB" id="A0A562WHC7"/>
<gene>
    <name evidence="1" type="ORF">JD81_03177</name>
</gene>
<organism evidence="1 2">
    <name type="scientific">Micromonospora sagamiensis</name>
    <dbReference type="NCBI Taxonomy" id="47875"/>
    <lineage>
        <taxon>Bacteria</taxon>
        <taxon>Bacillati</taxon>
        <taxon>Actinomycetota</taxon>
        <taxon>Actinomycetes</taxon>
        <taxon>Micromonosporales</taxon>
        <taxon>Micromonosporaceae</taxon>
        <taxon>Micromonospora</taxon>
    </lineage>
</organism>